<protein>
    <submittedName>
        <fullName evidence="2">Uncharacterized protein</fullName>
    </submittedName>
</protein>
<evidence type="ECO:0000313" key="3">
    <source>
        <dbReference type="Proteomes" id="UP000288216"/>
    </source>
</evidence>
<gene>
    <name evidence="2" type="ORF">scyTo_0005115</name>
</gene>
<feature type="compositionally biased region" description="Basic residues" evidence="1">
    <location>
        <begin position="118"/>
        <end position="128"/>
    </location>
</feature>
<keyword evidence="3" id="KW-1185">Reference proteome</keyword>
<dbReference type="AlphaFoldDB" id="A0A401P2I7"/>
<reference evidence="2 3" key="1">
    <citation type="journal article" date="2018" name="Nat. Ecol. Evol.">
        <title>Shark genomes provide insights into elasmobranch evolution and the origin of vertebrates.</title>
        <authorList>
            <person name="Hara Y"/>
            <person name="Yamaguchi K"/>
            <person name="Onimaru K"/>
            <person name="Kadota M"/>
            <person name="Koyanagi M"/>
            <person name="Keeley SD"/>
            <person name="Tatsumi K"/>
            <person name="Tanaka K"/>
            <person name="Motone F"/>
            <person name="Kageyama Y"/>
            <person name="Nozu R"/>
            <person name="Adachi N"/>
            <person name="Nishimura O"/>
            <person name="Nakagawa R"/>
            <person name="Tanegashima C"/>
            <person name="Kiyatake I"/>
            <person name="Matsumoto R"/>
            <person name="Murakumo K"/>
            <person name="Nishida K"/>
            <person name="Terakita A"/>
            <person name="Kuratani S"/>
            <person name="Sato K"/>
            <person name="Hyodo S Kuraku.S."/>
        </authorList>
    </citation>
    <scope>NUCLEOTIDE SEQUENCE [LARGE SCALE GENOMIC DNA]</scope>
</reference>
<sequence>MEKDGELERKAVEELLTEAKRGKARAEAMGPMGWMKCPLPGANKRFLINTLKNAIPSQRQTYDRRQREEAEDLDLQEKEHRKKKKNHENSFQPYKQGSKSRMKSNRSPSPRKNDSKRTTKKYKGTNDY</sequence>
<feature type="region of interest" description="Disordered" evidence="1">
    <location>
        <begin position="57"/>
        <end position="128"/>
    </location>
</feature>
<name>A0A401P2I7_SCYTO</name>
<evidence type="ECO:0000256" key="1">
    <source>
        <dbReference type="SAM" id="MobiDB-lite"/>
    </source>
</evidence>
<dbReference type="EMBL" id="BFAA01001566">
    <property type="protein sequence ID" value="GCB67369.1"/>
    <property type="molecule type" value="Genomic_DNA"/>
</dbReference>
<accession>A0A401P2I7</accession>
<dbReference type="STRING" id="75743.A0A401P2I7"/>
<dbReference type="InterPro" id="IPR038948">
    <property type="entry name" value="POLR1D-like"/>
</dbReference>
<evidence type="ECO:0000313" key="2">
    <source>
        <dbReference type="EMBL" id="GCB67369.1"/>
    </source>
</evidence>
<dbReference type="OMA" id="FKMYKSS"/>
<dbReference type="PANTHER" id="PTHR34769:SF1">
    <property type="entry name" value="RNA POLYMERASE I AND III SUBUNIT D"/>
    <property type="match status" value="1"/>
</dbReference>
<dbReference type="Proteomes" id="UP000288216">
    <property type="component" value="Unassembled WGS sequence"/>
</dbReference>
<dbReference type="OrthoDB" id="6352295at2759"/>
<comment type="caution">
    <text evidence="2">The sequence shown here is derived from an EMBL/GenBank/DDBJ whole genome shotgun (WGS) entry which is preliminary data.</text>
</comment>
<organism evidence="2 3">
    <name type="scientific">Scyliorhinus torazame</name>
    <name type="common">Cloudy catshark</name>
    <name type="synonym">Catulus torazame</name>
    <dbReference type="NCBI Taxonomy" id="75743"/>
    <lineage>
        <taxon>Eukaryota</taxon>
        <taxon>Metazoa</taxon>
        <taxon>Chordata</taxon>
        <taxon>Craniata</taxon>
        <taxon>Vertebrata</taxon>
        <taxon>Chondrichthyes</taxon>
        <taxon>Elasmobranchii</taxon>
        <taxon>Galeomorphii</taxon>
        <taxon>Galeoidea</taxon>
        <taxon>Carcharhiniformes</taxon>
        <taxon>Scyliorhinidae</taxon>
        <taxon>Scyliorhinus</taxon>
    </lineage>
</organism>
<dbReference type="PANTHER" id="PTHR34769">
    <property type="entry name" value="RCG42593, ISOFORM CRA_A"/>
    <property type="match status" value="1"/>
</dbReference>
<proteinExistence type="predicted"/>